<evidence type="ECO:0000313" key="4">
    <source>
        <dbReference type="Proteomes" id="UP001292079"/>
    </source>
</evidence>
<feature type="domain" description="RRM" evidence="2">
    <location>
        <begin position="3"/>
        <end position="54"/>
    </location>
</feature>
<feature type="compositionally biased region" description="Polar residues" evidence="1">
    <location>
        <begin position="65"/>
        <end position="81"/>
    </location>
</feature>
<evidence type="ECO:0000259" key="2">
    <source>
        <dbReference type="Pfam" id="PF00076"/>
    </source>
</evidence>
<dbReference type="Gene3D" id="3.30.70.330">
    <property type="match status" value="1"/>
</dbReference>
<dbReference type="InterPro" id="IPR012677">
    <property type="entry name" value="Nucleotide-bd_a/b_plait_sf"/>
</dbReference>
<organism evidence="3 4">
    <name type="scientific">Schistosoma mekongi</name>
    <name type="common">Parasitic worm</name>
    <dbReference type="NCBI Taxonomy" id="38744"/>
    <lineage>
        <taxon>Eukaryota</taxon>
        <taxon>Metazoa</taxon>
        <taxon>Spiralia</taxon>
        <taxon>Lophotrochozoa</taxon>
        <taxon>Platyhelminthes</taxon>
        <taxon>Trematoda</taxon>
        <taxon>Digenea</taxon>
        <taxon>Strigeidida</taxon>
        <taxon>Schistosomatoidea</taxon>
        <taxon>Schistosomatidae</taxon>
        <taxon>Schistosoma</taxon>
    </lineage>
</organism>
<accession>A0AAE2DA50</accession>
<dbReference type="Pfam" id="PF00076">
    <property type="entry name" value="RRM_1"/>
    <property type="match status" value="1"/>
</dbReference>
<feature type="region of interest" description="Disordered" evidence="1">
    <location>
        <begin position="59"/>
        <end position="81"/>
    </location>
</feature>
<protein>
    <recommendedName>
        <fullName evidence="2">RRM domain-containing protein</fullName>
    </recommendedName>
</protein>
<dbReference type="EMBL" id="JALJAT010000001">
    <property type="protein sequence ID" value="KAK4475855.1"/>
    <property type="molecule type" value="Genomic_DNA"/>
</dbReference>
<gene>
    <name evidence="3" type="ORF">MN116_001104</name>
</gene>
<dbReference type="SUPFAM" id="SSF54928">
    <property type="entry name" value="RNA-binding domain, RBD"/>
    <property type="match status" value="1"/>
</dbReference>
<proteinExistence type="predicted"/>
<dbReference type="CDD" id="cd00590">
    <property type="entry name" value="RRM_SF"/>
    <property type="match status" value="1"/>
</dbReference>
<sequence>MCAPYEKVQTIKIVGSKKNKPPSIYAYLIMETSDAAVRLLQALQGVKFSDNELKIKQKRAAPLGSSRQSKNFRNCSISALA</sequence>
<name>A0AAE2DA50_SCHME</name>
<evidence type="ECO:0000256" key="1">
    <source>
        <dbReference type="SAM" id="MobiDB-lite"/>
    </source>
</evidence>
<dbReference type="Proteomes" id="UP001292079">
    <property type="component" value="Unassembled WGS sequence"/>
</dbReference>
<evidence type="ECO:0000313" key="3">
    <source>
        <dbReference type="EMBL" id="KAK4475855.1"/>
    </source>
</evidence>
<keyword evidence="4" id="KW-1185">Reference proteome</keyword>
<dbReference type="InterPro" id="IPR035979">
    <property type="entry name" value="RBD_domain_sf"/>
</dbReference>
<dbReference type="GO" id="GO:0003723">
    <property type="term" value="F:RNA binding"/>
    <property type="evidence" value="ECO:0007669"/>
    <property type="project" value="InterPro"/>
</dbReference>
<comment type="caution">
    <text evidence="3">The sequence shown here is derived from an EMBL/GenBank/DDBJ whole genome shotgun (WGS) entry which is preliminary data.</text>
</comment>
<dbReference type="AlphaFoldDB" id="A0AAE2DA50"/>
<dbReference type="InterPro" id="IPR000504">
    <property type="entry name" value="RRM_dom"/>
</dbReference>
<reference evidence="3" key="1">
    <citation type="submission" date="2022-04" db="EMBL/GenBank/DDBJ databases">
        <authorList>
            <person name="Xu L."/>
            <person name="Lv Z."/>
        </authorList>
    </citation>
    <scope>NUCLEOTIDE SEQUENCE</scope>
    <source>
        <strain evidence="3">LV_2022a</strain>
    </source>
</reference>
<reference evidence="3" key="2">
    <citation type="journal article" date="2023" name="Infect Dis Poverty">
        <title>Chromosome-scale genome of the human blood fluke Schistosoma mekongi and its implications for public health.</title>
        <authorList>
            <person name="Zhou M."/>
            <person name="Xu L."/>
            <person name="Xu D."/>
            <person name="Chen W."/>
            <person name="Khan J."/>
            <person name="Hu Y."/>
            <person name="Huang H."/>
            <person name="Wei H."/>
            <person name="Zhang Y."/>
            <person name="Chusongsang P."/>
            <person name="Tanasarnprasert K."/>
            <person name="Hu X."/>
            <person name="Limpanont Y."/>
            <person name="Lv Z."/>
        </authorList>
    </citation>
    <scope>NUCLEOTIDE SEQUENCE</scope>
    <source>
        <strain evidence="3">LV_2022a</strain>
    </source>
</reference>